<keyword evidence="10" id="KW-0238">DNA-binding</keyword>
<dbReference type="Pfam" id="PF10391">
    <property type="entry name" value="DNA_pol_lambd_f"/>
    <property type="match status" value="1"/>
</dbReference>
<keyword evidence="6" id="KW-0235">DNA replication</keyword>
<dbReference type="InParanoid" id="B3S2V4"/>
<comment type="similarity">
    <text evidence="2 16">Belongs to the DNA polymerase type-X family.</text>
</comment>
<gene>
    <name evidence="18" type="ORF">TRIADDRAFT_28268</name>
</gene>
<dbReference type="PRINTS" id="PR00869">
    <property type="entry name" value="DNAPOLX"/>
</dbReference>
<dbReference type="FunFam" id="3.30.460.10:FF:000020">
    <property type="entry name" value="DNA polymerase lambda"/>
    <property type="match status" value="1"/>
</dbReference>
<evidence type="ECO:0000256" key="4">
    <source>
        <dbReference type="ARBA" id="ARBA00022679"/>
    </source>
</evidence>
<dbReference type="KEGG" id="tad:TRIADDRAFT_28268"/>
<evidence type="ECO:0000256" key="9">
    <source>
        <dbReference type="ARBA" id="ARBA00022932"/>
    </source>
</evidence>
<dbReference type="SUPFAM" id="SSF81585">
    <property type="entry name" value="PsbU/PolX domain-like"/>
    <property type="match status" value="1"/>
</dbReference>
<dbReference type="Gene3D" id="1.10.150.110">
    <property type="entry name" value="DNA polymerase beta, N-terminal domain-like"/>
    <property type="match status" value="1"/>
</dbReference>
<dbReference type="HOGENOM" id="CLU_008698_1_1_1"/>
<keyword evidence="12" id="KW-0456">Lyase</keyword>
<dbReference type="InterPro" id="IPR018944">
    <property type="entry name" value="DNA_pol_lambd_fingers_domain"/>
</dbReference>
<dbReference type="Pfam" id="PF14792">
    <property type="entry name" value="DNA_pol_B_palm"/>
    <property type="match status" value="1"/>
</dbReference>
<keyword evidence="19" id="KW-1185">Reference proteome</keyword>
<dbReference type="InterPro" id="IPR002008">
    <property type="entry name" value="DNA_pol_X_beta-like"/>
</dbReference>
<dbReference type="InterPro" id="IPR028207">
    <property type="entry name" value="DNA_pol_B_palm_palm"/>
</dbReference>
<dbReference type="SMART" id="SM00483">
    <property type="entry name" value="POLXc"/>
    <property type="match status" value="1"/>
</dbReference>
<name>B3S2V4_TRIAD</name>
<dbReference type="GO" id="GO:0003677">
    <property type="term" value="F:DNA binding"/>
    <property type="evidence" value="ECO:0007669"/>
    <property type="project" value="UniProtKB-UniRule"/>
</dbReference>
<dbReference type="PROSITE" id="PS00522">
    <property type="entry name" value="DNA_POLYMERASE_X"/>
    <property type="match status" value="1"/>
</dbReference>
<dbReference type="InterPro" id="IPR037160">
    <property type="entry name" value="DNA_Pol_thumb_sf"/>
</dbReference>
<accession>B3S2V4</accession>
<keyword evidence="13 16" id="KW-0539">Nucleus</keyword>
<comment type="subcellular location">
    <subcellularLocation>
        <location evidence="1 16">Nucleus</location>
    </subcellularLocation>
</comment>
<dbReference type="Pfam" id="PF14791">
    <property type="entry name" value="DNA_pol_B_thumb"/>
    <property type="match status" value="1"/>
</dbReference>
<dbReference type="RefSeq" id="XP_002114551.1">
    <property type="nucleotide sequence ID" value="XM_002114515.1"/>
</dbReference>
<dbReference type="SUPFAM" id="SSF47802">
    <property type="entry name" value="DNA polymerase beta, N-terminal domain-like"/>
    <property type="match status" value="1"/>
</dbReference>
<dbReference type="InterPro" id="IPR043519">
    <property type="entry name" value="NT_sf"/>
</dbReference>
<dbReference type="OMA" id="KWELITQ"/>
<evidence type="ECO:0000256" key="13">
    <source>
        <dbReference type="ARBA" id="ARBA00023242"/>
    </source>
</evidence>
<evidence type="ECO:0000259" key="17">
    <source>
        <dbReference type="SMART" id="SM00483"/>
    </source>
</evidence>
<dbReference type="GO" id="GO:0006303">
    <property type="term" value="P:double-strand break repair via nonhomologous end joining"/>
    <property type="evidence" value="ECO:0000318"/>
    <property type="project" value="GO_Central"/>
</dbReference>
<keyword evidence="4 16" id="KW-0808">Transferase</keyword>
<dbReference type="InterPro" id="IPR029398">
    <property type="entry name" value="PolB_thumb"/>
</dbReference>
<dbReference type="GeneID" id="6755934"/>
<dbReference type="PRINTS" id="PR00870">
    <property type="entry name" value="DNAPOLXBETA"/>
</dbReference>
<dbReference type="PANTHER" id="PTHR11276">
    <property type="entry name" value="DNA POLYMERASE TYPE-X FAMILY MEMBER"/>
    <property type="match status" value="1"/>
</dbReference>
<dbReference type="CDD" id="cd00141">
    <property type="entry name" value="NT_POLXc"/>
    <property type="match status" value="1"/>
</dbReference>
<dbReference type="FunFam" id="3.30.210.10:FF:000002">
    <property type="entry name" value="DNA polymerase"/>
    <property type="match status" value="1"/>
</dbReference>
<dbReference type="CTD" id="6755934"/>
<dbReference type="Gene3D" id="1.10.150.20">
    <property type="entry name" value="5' to 3' exonuclease, C-terminal subdomain"/>
    <property type="match status" value="1"/>
</dbReference>
<evidence type="ECO:0000256" key="6">
    <source>
        <dbReference type="ARBA" id="ARBA00022705"/>
    </source>
</evidence>
<dbReference type="InterPro" id="IPR010996">
    <property type="entry name" value="HHH_MUS81"/>
</dbReference>
<evidence type="ECO:0000256" key="15">
    <source>
        <dbReference type="PIRSR" id="PIRSR622312-50"/>
    </source>
</evidence>
<evidence type="ECO:0000313" key="18">
    <source>
        <dbReference type="EMBL" id="EDV22685.1"/>
    </source>
</evidence>
<protein>
    <recommendedName>
        <fullName evidence="16">DNA polymerase</fullName>
        <ecNumber evidence="16">2.7.7.7</ecNumber>
    </recommendedName>
</protein>
<dbReference type="FunCoup" id="B3S2V4">
    <property type="interactions" value="949"/>
</dbReference>
<dbReference type="InterPro" id="IPR022312">
    <property type="entry name" value="DNA_pol_X"/>
</dbReference>
<reference evidence="18 19" key="1">
    <citation type="journal article" date="2008" name="Nature">
        <title>The Trichoplax genome and the nature of placozoans.</title>
        <authorList>
            <person name="Srivastava M."/>
            <person name="Begovic E."/>
            <person name="Chapman J."/>
            <person name="Putnam N.H."/>
            <person name="Hellsten U."/>
            <person name="Kawashima T."/>
            <person name="Kuo A."/>
            <person name="Mitros T."/>
            <person name="Salamov A."/>
            <person name="Carpenter M.L."/>
            <person name="Signorovitch A.Y."/>
            <person name="Moreno M.A."/>
            <person name="Kamm K."/>
            <person name="Grimwood J."/>
            <person name="Schmutz J."/>
            <person name="Shapiro H."/>
            <person name="Grigoriev I.V."/>
            <person name="Buss L.W."/>
            <person name="Schierwater B."/>
            <person name="Dellaporta S.L."/>
            <person name="Rokhsar D.S."/>
        </authorList>
    </citation>
    <scope>NUCLEOTIDE SEQUENCE [LARGE SCALE GENOMIC DNA]</scope>
    <source>
        <strain evidence="18 19">Grell-BS-1999</strain>
    </source>
</reference>
<evidence type="ECO:0000256" key="3">
    <source>
        <dbReference type="ARBA" id="ARBA00022634"/>
    </source>
</evidence>
<organism evidence="18 19">
    <name type="scientific">Trichoplax adhaerens</name>
    <name type="common">Trichoplax reptans</name>
    <dbReference type="NCBI Taxonomy" id="10228"/>
    <lineage>
        <taxon>Eukaryota</taxon>
        <taxon>Metazoa</taxon>
        <taxon>Placozoa</taxon>
        <taxon>Uniplacotomia</taxon>
        <taxon>Trichoplacea</taxon>
        <taxon>Trichoplacidae</taxon>
        <taxon>Trichoplax</taxon>
    </lineage>
</organism>
<dbReference type="FunFam" id="1.10.150.20:FF:000010">
    <property type="entry name" value="DNA polymerase lambda"/>
    <property type="match status" value="1"/>
</dbReference>
<dbReference type="AlphaFoldDB" id="B3S2V4"/>
<evidence type="ECO:0000313" key="19">
    <source>
        <dbReference type="Proteomes" id="UP000009022"/>
    </source>
</evidence>
<dbReference type="PhylomeDB" id="B3S2V4"/>
<evidence type="ECO:0000256" key="11">
    <source>
        <dbReference type="ARBA" id="ARBA00023204"/>
    </source>
</evidence>
<keyword evidence="8 16" id="KW-0227">DNA damage</keyword>
<comment type="catalytic activity">
    <reaction evidence="14 16">
        <text>DNA(n) + a 2'-deoxyribonucleoside 5'-triphosphate = DNA(n+1) + diphosphate</text>
        <dbReference type="Rhea" id="RHEA:22508"/>
        <dbReference type="Rhea" id="RHEA-COMP:17339"/>
        <dbReference type="Rhea" id="RHEA-COMP:17340"/>
        <dbReference type="ChEBI" id="CHEBI:33019"/>
        <dbReference type="ChEBI" id="CHEBI:61560"/>
        <dbReference type="ChEBI" id="CHEBI:173112"/>
        <dbReference type="EC" id="2.7.7.7"/>
    </reaction>
</comment>
<dbReference type="EC" id="2.7.7.7" evidence="16"/>
<dbReference type="eggNOG" id="KOG2534">
    <property type="taxonomic scope" value="Eukaryota"/>
</dbReference>
<dbReference type="GO" id="GO:0016829">
    <property type="term" value="F:lyase activity"/>
    <property type="evidence" value="ECO:0007669"/>
    <property type="project" value="UniProtKB-KW"/>
</dbReference>
<proteinExistence type="inferred from homology"/>
<evidence type="ECO:0000256" key="16">
    <source>
        <dbReference type="RuleBase" id="RU366014"/>
    </source>
</evidence>
<evidence type="ECO:0000256" key="7">
    <source>
        <dbReference type="ARBA" id="ARBA00022723"/>
    </source>
</evidence>
<dbReference type="SUPFAM" id="SSF81301">
    <property type="entry name" value="Nucleotidyltransferase"/>
    <property type="match status" value="1"/>
</dbReference>
<dbReference type="OrthoDB" id="205514at2759"/>
<dbReference type="EMBL" id="DS985248">
    <property type="protein sequence ID" value="EDV22685.1"/>
    <property type="molecule type" value="Genomic_DNA"/>
</dbReference>
<feature type="non-terminal residue" evidence="18">
    <location>
        <position position="1"/>
    </location>
</feature>
<dbReference type="GO" id="GO:0006260">
    <property type="term" value="P:DNA replication"/>
    <property type="evidence" value="ECO:0007669"/>
    <property type="project" value="UniProtKB-KW"/>
</dbReference>
<evidence type="ECO:0000256" key="2">
    <source>
        <dbReference type="ARBA" id="ARBA00008323"/>
    </source>
</evidence>
<dbReference type="InterPro" id="IPR019843">
    <property type="entry name" value="DNA_pol-X_BS"/>
</dbReference>
<dbReference type="GO" id="GO:0003887">
    <property type="term" value="F:DNA-directed DNA polymerase activity"/>
    <property type="evidence" value="ECO:0000318"/>
    <property type="project" value="GO_Central"/>
</dbReference>
<evidence type="ECO:0000256" key="12">
    <source>
        <dbReference type="ARBA" id="ARBA00023239"/>
    </source>
</evidence>
<dbReference type="GO" id="GO:0046872">
    <property type="term" value="F:metal ion binding"/>
    <property type="evidence" value="ECO:0007669"/>
    <property type="project" value="UniProtKB-UniRule"/>
</dbReference>
<evidence type="ECO:0000256" key="10">
    <source>
        <dbReference type="ARBA" id="ARBA00023125"/>
    </source>
</evidence>
<dbReference type="InterPro" id="IPR027421">
    <property type="entry name" value="DNA_pol_lamdba_lyase_dom_sf"/>
</dbReference>
<keyword evidence="3" id="KW-0237">DNA synthesis</keyword>
<evidence type="ECO:0000256" key="5">
    <source>
        <dbReference type="ARBA" id="ARBA00022695"/>
    </source>
</evidence>
<dbReference type="Gene3D" id="3.30.460.10">
    <property type="entry name" value="Beta Polymerase, domain 2"/>
    <property type="match status" value="1"/>
</dbReference>
<dbReference type="InterPro" id="IPR002054">
    <property type="entry name" value="DNA-dir_DNA_pol_X"/>
</dbReference>
<keyword evidence="7" id="KW-0479">Metal-binding</keyword>
<comment type="function">
    <text evidence="16">DNA polymerase that functions in several pathways of DNA repair. Involved in base excision repair (BER) responsible for repair of lesions that give rise to abasic (AP) sites in DNA. Also contributes to DNA double-strand break repair by non-homologous end joining and homologous recombination. Has both template-dependent and template-independent (terminal transferase) DNA polymerase activities. Has also a 5'-deoxyribose-5-phosphate lyase (dRP lyase) activity.</text>
</comment>
<dbReference type="Gene3D" id="3.30.210.10">
    <property type="entry name" value="DNA polymerase, thumb domain"/>
    <property type="match status" value="1"/>
</dbReference>
<evidence type="ECO:0000256" key="14">
    <source>
        <dbReference type="ARBA" id="ARBA00049244"/>
    </source>
</evidence>
<dbReference type="FunFam" id="1.10.150.110:FF:000004">
    <property type="entry name" value="DNA polymerase lambda"/>
    <property type="match status" value="1"/>
</dbReference>
<dbReference type="PANTHER" id="PTHR11276:SF28">
    <property type="entry name" value="DNA POLYMERASE LAMBDA"/>
    <property type="match status" value="1"/>
</dbReference>
<feature type="domain" description="DNA-directed DNA polymerase X" evidence="17">
    <location>
        <begin position="13"/>
        <end position="341"/>
    </location>
</feature>
<evidence type="ECO:0000256" key="8">
    <source>
        <dbReference type="ARBA" id="ARBA00022763"/>
    </source>
</evidence>
<evidence type="ECO:0000256" key="1">
    <source>
        <dbReference type="ARBA" id="ARBA00004123"/>
    </source>
</evidence>
<feature type="active site" description="Nucleophile; Schiff-base intermediate with DNA; for 5'-dRP lyase activity" evidence="15">
    <location>
        <position position="74"/>
    </location>
</feature>
<dbReference type="GO" id="GO:0005634">
    <property type="term" value="C:nucleus"/>
    <property type="evidence" value="ECO:0000318"/>
    <property type="project" value="GO_Central"/>
</dbReference>
<keyword evidence="5 16" id="KW-0548">Nucleotidyltransferase</keyword>
<sequence length="342" mass="39152">WACARPSSLPVKNRNKHITDILEILQKKYENLGDQWRVKGYTKAISSIKNYPREITTREEAEAIPNIGKRLADKIWEIISCGHLRKLDYMDNDVQTALNVFTKIWGAGPATAHNWIAQGLYTLDDIRAKAKLNYHQSIGLKYYDDFNERIPRAEVVEIEAVIREEATAIELGLEVITCGSYRREKPTCGDVDILISHPNGRSHQGVYHKLLRRLQAKDFLTEILVNQDVDIDHQKLLGVCKLPEEGRKYRRLDIIVVPYREWACSLLYFTGSGHFNRSMRLLARKKRMHLSEHAISVGVLRKVTACSGNQKLTRGTPVPTKCEADIFALLGLDYLEPKDRDC</sequence>
<dbReference type="Proteomes" id="UP000009022">
    <property type="component" value="Unassembled WGS sequence"/>
</dbReference>
<keyword evidence="9 16" id="KW-0239">DNA-directed DNA polymerase</keyword>
<keyword evidence="11 16" id="KW-0234">DNA repair</keyword>
<dbReference type="Pfam" id="PF14716">
    <property type="entry name" value="HHH_8"/>
    <property type="match status" value="1"/>
</dbReference>
<dbReference type="STRING" id="10228.B3S2V4"/>